<reference evidence="2 3" key="1">
    <citation type="submission" date="2020-08" db="EMBL/GenBank/DDBJ databases">
        <title>A Genomic Blueprint of the Chicken Gut Microbiome.</title>
        <authorList>
            <person name="Gilroy R."/>
            <person name="Ravi A."/>
            <person name="Getino M."/>
            <person name="Pursley I."/>
            <person name="Horton D.L."/>
            <person name="Alikhan N.-F."/>
            <person name="Baker D."/>
            <person name="Gharbi K."/>
            <person name="Hall N."/>
            <person name="Watson M."/>
            <person name="Adriaenssens E.M."/>
            <person name="Foster-Nyarko E."/>
            <person name="Jarju S."/>
            <person name="Secka A."/>
            <person name="Antonio M."/>
            <person name="Oren A."/>
            <person name="Chaudhuri R."/>
            <person name="La Ragione R.M."/>
            <person name="Hildebrand F."/>
            <person name="Pallen M.J."/>
        </authorList>
    </citation>
    <scope>NUCLEOTIDE SEQUENCE [LARGE SCALE GENOMIC DNA]</scope>
    <source>
        <strain evidence="2 3">Sa2CVA6</strain>
    </source>
</reference>
<evidence type="ECO:0000313" key="3">
    <source>
        <dbReference type="Proteomes" id="UP000634919"/>
    </source>
</evidence>
<gene>
    <name evidence="2" type="ORF">H9646_14285</name>
</gene>
<feature type="domain" description="Luciferase-like" evidence="1">
    <location>
        <begin position="26"/>
        <end position="301"/>
    </location>
</feature>
<dbReference type="EMBL" id="JACSQK010000006">
    <property type="protein sequence ID" value="MBD7961641.1"/>
    <property type="molecule type" value="Genomic_DNA"/>
</dbReference>
<protein>
    <submittedName>
        <fullName evidence="2">FMN-dependent luciferase-like monooxygenase</fullName>
    </submittedName>
</protein>
<dbReference type="InterPro" id="IPR050766">
    <property type="entry name" value="Bact_Lucif_Oxidored"/>
</dbReference>
<dbReference type="SUPFAM" id="SSF51679">
    <property type="entry name" value="Bacterial luciferase-like"/>
    <property type="match status" value="1"/>
</dbReference>
<sequence>MILSNLTPFPKKRLGYFSRLLDDVPAAERYRLVTEQIAHAEALGFDSAWVAQHHFHENEGGLPSPLVFLAHVAQRTQRIRLGTGVVTLSMENAIRVAEDTAVLDLLSGGRLEVGLGTGGTAESFEAFGVASHERGAVYGRNLEILRAAWRGDALQGGVRIYPAAPHLLQRVWQATFSVEGGQRAGAAGEGLMLSRTQPRPEQAPHLTLSDIQNPIIDAYLAALPQGQAPRILGSRSLLVTDRTEDALRWAETGLRRLAVRHAKPAPGPFPRVSPDAPLEELIRAYDVHIGTPDEVIASLQADTALARTTDLVFQVHSIDPPHEAILRSLELTAKYVAPALGWTASNPAFANPSVSAVESELQPA</sequence>
<dbReference type="NCBIfam" id="TIGR04027">
    <property type="entry name" value="LLM_KPN_01858"/>
    <property type="match status" value="1"/>
</dbReference>
<dbReference type="Pfam" id="PF00296">
    <property type="entry name" value="Bac_luciferase"/>
    <property type="match status" value="1"/>
</dbReference>
<dbReference type="InterPro" id="IPR024003">
    <property type="entry name" value="Luciferase-like_KPN01858"/>
</dbReference>
<dbReference type="InterPro" id="IPR036661">
    <property type="entry name" value="Luciferase-like_sf"/>
</dbReference>
<name>A0ABR8SDT2_9BURK</name>
<proteinExistence type="predicted"/>
<evidence type="ECO:0000259" key="1">
    <source>
        <dbReference type="Pfam" id="PF00296"/>
    </source>
</evidence>
<accession>A0ABR8SDT2</accession>
<dbReference type="Proteomes" id="UP000634919">
    <property type="component" value="Unassembled WGS sequence"/>
</dbReference>
<dbReference type="PANTHER" id="PTHR30137:SF15">
    <property type="entry name" value="BLL6902 PROTEIN"/>
    <property type="match status" value="1"/>
</dbReference>
<dbReference type="InterPro" id="IPR011251">
    <property type="entry name" value="Luciferase-like_dom"/>
</dbReference>
<organism evidence="2 3">
    <name type="scientific">Comamonas avium</name>
    <dbReference type="NCBI Taxonomy" id="2762231"/>
    <lineage>
        <taxon>Bacteria</taxon>
        <taxon>Pseudomonadati</taxon>
        <taxon>Pseudomonadota</taxon>
        <taxon>Betaproteobacteria</taxon>
        <taxon>Burkholderiales</taxon>
        <taxon>Comamonadaceae</taxon>
        <taxon>Comamonas</taxon>
    </lineage>
</organism>
<dbReference type="Gene3D" id="3.20.20.30">
    <property type="entry name" value="Luciferase-like domain"/>
    <property type="match status" value="1"/>
</dbReference>
<comment type="caution">
    <text evidence="2">The sequence shown here is derived from an EMBL/GenBank/DDBJ whole genome shotgun (WGS) entry which is preliminary data.</text>
</comment>
<dbReference type="PANTHER" id="PTHR30137">
    <property type="entry name" value="LUCIFERASE-LIKE MONOOXYGENASE"/>
    <property type="match status" value="1"/>
</dbReference>
<evidence type="ECO:0000313" key="2">
    <source>
        <dbReference type="EMBL" id="MBD7961641.1"/>
    </source>
</evidence>
<keyword evidence="3" id="KW-1185">Reference proteome</keyword>
<dbReference type="RefSeq" id="WP_191724076.1">
    <property type="nucleotide sequence ID" value="NZ_JACSQK010000006.1"/>
</dbReference>